<proteinExistence type="predicted"/>
<dbReference type="InterPro" id="IPR016186">
    <property type="entry name" value="C-type_lectin-like/link_sf"/>
</dbReference>
<evidence type="ECO:0000313" key="4">
    <source>
        <dbReference type="EMBL" id="KAK3597120.1"/>
    </source>
</evidence>
<sequence>MSTCIYLFILDLLLMMASCATKSIENDDDNSLMDVDNEESTDLKMLDRILSDSSCNSDDKCPCVKPQCIGSGKCPAGYSSHPDEKFCYKFYNECKTWAEARQVCRRDGGDLISLKTINFAFFKELSKQQTGVCSLPTVWVGLSDISVEGQWYWLNGEKVSTTFWAPNEPNNLGEEDCGCLEHWTSYNLNDRKCTDSFRFICQIC</sequence>
<evidence type="ECO:0000256" key="1">
    <source>
        <dbReference type="ARBA" id="ARBA00023157"/>
    </source>
</evidence>
<evidence type="ECO:0000313" key="5">
    <source>
        <dbReference type="Proteomes" id="UP001195483"/>
    </source>
</evidence>
<dbReference type="InterPro" id="IPR016187">
    <property type="entry name" value="CTDL_fold"/>
</dbReference>
<feature type="signal peptide" evidence="2">
    <location>
        <begin position="1"/>
        <end position="19"/>
    </location>
</feature>
<evidence type="ECO:0000256" key="2">
    <source>
        <dbReference type="SAM" id="SignalP"/>
    </source>
</evidence>
<dbReference type="Gene3D" id="3.10.100.10">
    <property type="entry name" value="Mannose-Binding Protein A, subunit A"/>
    <property type="match status" value="1"/>
</dbReference>
<dbReference type="PROSITE" id="PS50041">
    <property type="entry name" value="C_TYPE_LECTIN_2"/>
    <property type="match status" value="1"/>
</dbReference>
<dbReference type="InterPro" id="IPR018378">
    <property type="entry name" value="C-type_lectin_CS"/>
</dbReference>
<feature type="domain" description="C-type lectin" evidence="3">
    <location>
        <begin position="83"/>
        <end position="202"/>
    </location>
</feature>
<dbReference type="InterPro" id="IPR050801">
    <property type="entry name" value="Ca-Dep_Lectins_ImmuneDev"/>
</dbReference>
<dbReference type="EMBL" id="JAEAOA010001306">
    <property type="protein sequence ID" value="KAK3597120.1"/>
    <property type="molecule type" value="Genomic_DNA"/>
</dbReference>
<keyword evidence="1" id="KW-1015">Disulfide bond</keyword>
<dbReference type="AlphaFoldDB" id="A0AAE0W1S4"/>
<dbReference type="Pfam" id="PF00059">
    <property type="entry name" value="Lectin_C"/>
    <property type="match status" value="1"/>
</dbReference>
<name>A0AAE0W1S4_9BIVA</name>
<keyword evidence="2" id="KW-0732">Signal</keyword>
<dbReference type="PANTHER" id="PTHR22801:SF63">
    <property type="entry name" value="C-TYPE LECTIN DOMAIN-CONTAINING PROTEIN"/>
    <property type="match status" value="1"/>
</dbReference>
<dbReference type="InterPro" id="IPR001304">
    <property type="entry name" value="C-type_lectin-like"/>
</dbReference>
<dbReference type="SMART" id="SM00034">
    <property type="entry name" value="CLECT"/>
    <property type="match status" value="1"/>
</dbReference>
<reference evidence="4" key="3">
    <citation type="submission" date="2023-05" db="EMBL/GenBank/DDBJ databases">
        <authorList>
            <person name="Smith C.H."/>
        </authorList>
    </citation>
    <scope>NUCLEOTIDE SEQUENCE</scope>
    <source>
        <strain evidence="4">CHS0354</strain>
        <tissue evidence="4">Mantle</tissue>
    </source>
</reference>
<evidence type="ECO:0000259" key="3">
    <source>
        <dbReference type="PROSITE" id="PS50041"/>
    </source>
</evidence>
<dbReference type="SUPFAM" id="SSF56436">
    <property type="entry name" value="C-type lectin-like"/>
    <property type="match status" value="1"/>
</dbReference>
<reference evidence="4" key="1">
    <citation type="journal article" date="2021" name="Genome Biol. Evol.">
        <title>A High-Quality Reference Genome for a Parasitic Bivalve with Doubly Uniparental Inheritance (Bivalvia: Unionida).</title>
        <authorList>
            <person name="Smith C.H."/>
        </authorList>
    </citation>
    <scope>NUCLEOTIDE SEQUENCE</scope>
    <source>
        <strain evidence="4">CHS0354</strain>
    </source>
</reference>
<feature type="chain" id="PRO_5042232298" description="C-type lectin domain-containing protein" evidence="2">
    <location>
        <begin position="20"/>
        <end position="204"/>
    </location>
</feature>
<keyword evidence="5" id="KW-1185">Reference proteome</keyword>
<reference evidence="4" key="2">
    <citation type="journal article" date="2021" name="Genome Biol. Evol.">
        <title>Developing a high-quality reference genome for a parasitic bivalve with doubly uniparental inheritance (Bivalvia: Unionida).</title>
        <authorList>
            <person name="Smith C.H."/>
        </authorList>
    </citation>
    <scope>NUCLEOTIDE SEQUENCE</scope>
    <source>
        <strain evidence="4">CHS0354</strain>
        <tissue evidence="4">Mantle</tissue>
    </source>
</reference>
<dbReference type="Proteomes" id="UP001195483">
    <property type="component" value="Unassembled WGS sequence"/>
</dbReference>
<comment type="caution">
    <text evidence="4">The sequence shown here is derived from an EMBL/GenBank/DDBJ whole genome shotgun (WGS) entry which is preliminary data.</text>
</comment>
<dbReference type="PANTHER" id="PTHR22801">
    <property type="entry name" value="LITHOSTATHINE"/>
    <property type="match status" value="1"/>
</dbReference>
<dbReference type="CDD" id="cd00037">
    <property type="entry name" value="CLECT"/>
    <property type="match status" value="1"/>
</dbReference>
<dbReference type="PROSITE" id="PS00615">
    <property type="entry name" value="C_TYPE_LECTIN_1"/>
    <property type="match status" value="1"/>
</dbReference>
<gene>
    <name evidence="4" type="ORF">CHS0354_021229</name>
</gene>
<accession>A0AAE0W1S4</accession>
<protein>
    <recommendedName>
        <fullName evidence="3">C-type lectin domain-containing protein</fullName>
    </recommendedName>
</protein>
<organism evidence="4 5">
    <name type="scientific">Potamilus streckersoni</name>
    <dbReference type="NCBI Taxonomy" id="2493646"/>
    <lineage>
        <taxon>Eukaryota</taxon>
        <taxon>Metazoa</taxon>
        <taxon>Spiralia</taxon>
        <taxon>Lophotrochozoa</taxon>
        <taxon>Mollusca</taxon>
        <taxon>Bivalvia</taxon>
        <taxon>Autobranchia</taxon>
        <taxon>Heteroconchia</taxon>
        <taxon>Palaeoheterodonta</taxon>
        <taxon>Unionida</taxon>
        <taxon>Unionoidea</taxon>
        <taxon>Unionidae</taxon>
        <taxon>Ambleminae</taxon>
        <taxon>Lampsilini</taxon>
        <taxon>Potamilus</taxon>
    </lineage>
</organism>